<accession>A0A1W1V0I4</accession>
<dbReference type="PROSITE" id="PS51782">
    <property type="entry name" value="LYSM"/>
    <property type="match status" value="1"/>
</dbReference>
<dbReference type="InterPro" id="IPR018392">
    <property type="entry name" value="LysM"/>
</dbReference>
<evidence type="ECO:0000259" key="1">
    <source>
        <dbReference type="PROSITE" id="PS51782"/>
    </source>
</evidence>
<dbReference type="RefSeq" id="WP_084052590.1">
    <property type="nucleotide sequence ID" value="NZ_FWWT01000013.1"/>
</dbReference>
<gene>
    <name evidence="2" type="ORF">SAMN00017405_1198</name>
</gene>
<dbReference type="CDD" id="cd00118">
    <property type="entry name" value="LysM"/>
    <property type="match status" value="1"/>
</dbReference>
<dbReference type="Gene3D" id="3.10.350.10">
    <property type="entry name" value="LysM domain"/>
    <property type="match status" value="1"/>
</dbReference>
<dbReference type="SMART" id="SM00257">
    <property type="entry name" value="LysM"/>
    <property type="match status" value="1"/>
</dbReference>
<dbReference type="Pfam" id="PF12673">
    <property type="entry name" value="SipL"/>
    <property type="match status" value="3"/>
</dbReference>
<protein>
    <recommendedName>
        <fullName evidence="1">LysM domain-containing protein</fullName>
    </recommendedName>
</protein>
<evidence type="ECO:0000313" key="2">
    <source>
        <dbReference type="EMBL" id="SMB86823.1"/>
    </source>
</evidence>
<proteinExistence type="predicted"/>
<dbReference type="Proteomes" id="UP000192731">
    <property type="component" value="Unassembled WGS sequence"/>
</dbReference>
<dbReference type="STRING" id="656914.SAMN00017405_1198"/>
<keyword evidence="3" id="KW-1185">Reference proteome</keyword>
<name>A0A1W1V0I4_DESTI</name>
<dbReference type="Pfam" id="PF01476">
    <property type="entry name" value="LysM"/>
    <property type="match status" value="1"/>
</dbReference>
<reference evidence="2 3" key="1">
    <citation type="submission" date="2017-04" db="EMBL/GenBank/DDBJ databases">
        <authorList>
            <person name="Afonso C.L."/>
            <person name="Miller P.J."/>
            <person name="Scott M.A."/>
            <person name="Spackman E."/>
            <person name="Goraichik I."/>
            <person name="Dimitrov K.M."/>
            <person name="Suarez D.L."/>
            <person name="Swayne D.E."/>
        </authorList>
    </citation>
    <scope>NUCLEOTIDE SEQUENCE [LARGE SCALE GENOMIC DNA]</scope>
    <source>
        <strain evidence="2 3">DSM 11270</strain>
    </source>
</reference>
<dbReference type="AlphaFoldDB" id="A0A1W1V0I4"/>
<dbReference type="SUPFAM" id="SSF54106">
    <property type="entry name" value="LysM domain"/>
    <property type="match status" value="1"/>
</dbReference>
<evidence type="ECO:0000313" key="3">
    <source>
        <dbReference type="Proteomes" id="UP000192731"/>
    </source>
</evidence>
<feature type="domain" description="LysM" evidence="1">
    <location>
        <begin position="473"/>
        <end position="522"/>
    </location>
</feature>
<organism evidence="2 3">
    <name type="scientific">Desulfonispora thiosulfatigenes DSM 11270</name>
    <dbReference type="NCBI Taxonomy" id="656914"/>
    <lineage>
        <taxon>Bacteria</taxon>
        <taxon>Bacillati</taxon>
        <taxon>Bacillota</taxon>
        <taxon>Clostridia</taxon>
        <taxon>Eubacteriales</taxon>
        <taxon>Peptococcaceae</taxon>
        <taxon>Desulfonispora</taxon>
    </lineage>
</organism>
<dbReference type="OrthoDB" id="1785142at2"/>
<dbReference type="InterPro" id="IPR036779">
    <property type="entry name" value="LysM_dom_sf"/>
</dbReference>
<dbReference type="InterPro" id="IPR024300">
    <property type="entry name" value="SipL_SPOCS_dom"/>
</dbReference>
<sequence>MAIAQNKTRIKVQHVVGEGMAQVDVVREFELDDVARKIVDVDAEIVELDYEILPNKVIVKGVLHKQIYYVAHDDYVVKEKTIMREEFTDFVHIKGAKPDMEAMIDASVVYVNTSPSNGEFPTDKFQQNAVLSVNVKVYELVQLDVVTDVTGPNISATKDSFNVENVVGENEKQVTISAEHGLKNPARKIYDMDAVCRDLDYEVLPGKVIVKGVLHKQVYYVDADYDTVQEQSLNEDFSVILNVPDAEPGMDVYTKCKIEFCEAKLLRKDKVKTSCILYVFAKVTEVKELDLVVDVIGANTDKEKIRIENILGKECKQENVNQSLTPMEDHCKKDIKKARNLTAKLRDVTYEKIKDKIIVKGNVHVQAYYVACDTSNTLRETSADIPFTSFVHFDGVTEDTMVDVTSRVEYTDLKVEGKPCSDDSKLRAVAILEICVRAFEMKDFEVVTDVVNGGTPPVTPVPPVEVCPPSGYYSYVIKAGDTLAKVAAAYQSRVPGLTWKDIVSANPGIRPNNLQIGQTIKVPCVVGKG</sequence>
<dbReference type="EMBL" id="FWWT01000013">
    <property type="protein sequence ID" value="SMB86823.1"/>
    <property type="molecule type" value="Genomic_DNA"/>
</dbReference>